<name>Q2LYB2_SYNAS</name>
<protein>
    <submittedName>
        <fullName evidence="1">Hypothetical cytosolic protein</fullName>
    </submittedName>
</protein>
<sequence>MQGIVSPGTGIPQTARRQALVRMCCPADAHRSPMPACPAETKWKMFPPSDLKGGHRLIRIRLPT</sequence>
<evidence type="ECO:0000313" key="2">
    <source>
        <dbReference type="Proteomes" id="UP000001933"/>
    </source>
</evidence>
<dbReference type="EMBL" id="CP000252">
    <property type="protein sequence ID" value="ABC75906.1"/>
    <property type="molecule type" value="Genomic_DNA"/>
</dbReference>
<dbReference type="Proteomes" id="UP000001933">
    <property type="component" value="Chromosome"/>
</dbReference>
<keyword evidence="2" id="KW-1185">Reference proteome</keyword>
<reference evidence="1 2" key="1">
    <citation type="journal article" date="2007" name="Proc. Natl. Acad. Sci. U.S.A.">
        <title>The genome of Syntrophus aciditrophicus: life at the thermodynamic limit of microbial growth.</title>
        <authorList>
            <person name="McInerney M.J."/>
            <person name="Rohlin L."/>
            <person name="Mouttaki H."/>
            <person name="Kim U."/>
            <person name="Krupp R.S."/>
            <person name="Rios-Hernandez L."/>
            <person name="Sieber J."/>
            <person name="Struchtemeyer C.G."/>
            <person name="Bhattacharyya A."/>
            <person name="Campbell J.W."/>
            <person name="Gunsalus R.P."/>
        </authorList>
    </citation>
    <scope>NUCLEOTIDE SEQUENCE [LARGE SCALE GENOMIC DNA]</scope>
    <source>
        <strain evidence="1 2">SB</strain>
    </source>
</reference>
<dbReference type="KEGG" id="sat:SYN_00006"/>
<evidence type="ECO:0000313" key="1">
    <source>
        <dbReference type="EMBL" id="ABC75906.1"/>
    </source>
</evidence>
<organism evidence="1 2">
    <name type="scientific">Syntrophus aciditrophicus (strain SB)</name>
    <dbReference type="NCBI Taxonomy" id="56780"/>
    <lineage>
        <taxon>Bacteria</taxon>
        <taxon>Pseudomonadati</taxon>
        <taxon>Thermodesulfobacteriota</taxon>
        <taxon>Syntrophia</taxon>
        <taxon>Syntrophales</taxon>
        <taxon>Syntrophaceae</taxon>
        <taxon>Syntrophus</taxon>
    </lineage>
</organism>
<accession>Q2LYB2</accession>
<dbReference type="AlphaFoldDB" id="Q2LYB2"/>
<proteinExistence type="predicted"/>
<dbReference type="InParanoid" id="Q2LYB2"/>
<dbReference type="HOGENOM" id="CLU_2866166_0_0_7"/>
<gene>
    <name evidence="1" type="ORF">SYN_00006</name>
</gene>